<evidence type="ECO:0000313" key="7">
    <source>
        <dbReference type="RefSeq" id="XP_020107251.1"/>
    </source>
</evidence>
<evidence type="ECO:0000313" key="6">
    <source>
        <dbReference type="Proteomes" id="UP000515123"/>
    </source>
</evidence>
<dbReference type="GO" id="GO:0005634">
    <property type="term" value="C:nucleus"/>
    <property type="evidence" value="ECO:0007669"/>
    <property type="project" value="UniProtKB-SubCell"/>
</dbReference>
<dbReference type="Pfam" id="PF05678">
    <property type="entry name" value="VQ"/>
    <property type="match status" value="1"/>
</dbReference>
<feature type="compositionally biased region" description="Low complexity" evidence="4">
    <location>
        <begin position="11"/>
        <end position="21"/>
    </location>
</feature>
<gene>
    <name evidence="7" type="primary">LOC109723328</name>
</gene>
<organism evidence="6 7">
    <name type="scientific">Ananas comosus</name>
    <name type="common">Pineapple</name>
    <name type="synonym">Ananas ananas</name>
    <dbReference type="NCBI Taxonomy" id="4615"/>
    <lineage>
        <taxon>Eukaryota</taxon>
        <taxon>Viridiplantae</taxon>
        <taxon>Streptophyta</taxon>
        <taxon>Embryophyta</taxon>
        <taxon>Tracheophyta</taxon>
        <taxon>Spermatophyta</taxon>
        <taxon>Magnoliopsida</taxon>
        <taxon>Liliopsida</taxon>
        <taxon>Poales</taxon>
        <taxon>Bromeliaceae</taxon>
        <taxon>Bromelioideae</taxon>
        <taxon>Ananas</taxon>
    </lineage>
</organism>
<feature type="region of interest" description="Disordered" evidence="4">
    <location>
        <begin position="1"/>
        <end position="110"/>
    </location>
</feature>
<dbReference type="InterPro" id="IPR039611">
    <property type="entry name" value="VQ_4/11/13/19/31/33"/>
</dbReference>
<dbReference type="Proteomes" id="UP000515123">
    <property type="component" value="Linkage group 17"/>
</dbReference>
<dbReference type="InterPro" id="IPR008889">
    <property type="entry name" value="VQ"/>
</dbReference>
<sequence>MDRPPHPIAGPASPSTAPPTTYVHTDQTTFKELVQRLTGPPSSTAATIHHNNNHHHHHHHAPPPRPGPSKLRPKLTIVKPTQPSPFSQGRLSPSHNRGRDQSPPSTAVLSEGVVINEEEEERAIRERRFYLHPSPRSRVGGAAATAAVPAHLARQQKQQQQQQQQAGRGMMREIRLCRRTYDGRAG</sequence>
<evidence type="ECO:0000256" key="4">
    <source>
        <dbReference type="SAM" id="MobiDB-lite"/>
    </source>
</evidence>
<feature type="compositionally biased region" description="Basic and acidic residues" evidence="4">
    <location>
        <begin position="170"/>
        <end position="186"/>
    </location>
</feature>
<proteinExistence type="predicted"/>
<feature type="compositionally biased region" description="Low complexity" evidence="4">
    <location>
        <begin position="142"/>
        <end position="165"/>
    </location>
</feature>
<dbReference type="AlphaFoldDB" id="A0A6P5GF32"/>
<keyword evidence="2" id="KW-0597">Phosphoprotein</keyword>
<dbReference type="Gramene" id="Aco003362.1.mrna1">
    <property type="protein sequence ID" value="Aco003362.1.mrna1.cds1"/>
    <property type="gene ID" value="Aco003362.1.path1"/>
</dbReference>
<evidence type="ECO:0000256" key="3">
    <source>
        <dbReference type="ARBA" id="ARBA00023242"/>
    </source>
</evidence>
<dbReference type="OrthoDB" id="783357at2759"/>
<keyword evidence="3" id="KW-0539">Nucleus</keyword>
<accession>A0A6P5GF32</accession>
<dbReference type="GeneID" id="109723328"/>
<feature type="domain" description="VQ" evidence="5">
    <location>
        <begin position="18"/>
        <end position="42"/>
    </location>
</feature>
<keyword evidence="6" id="KW-1185">Reference proteome</keyword>
<feature type="region of interest" description="Disordered" evidence="4">
    <location>
        <begin position="135"/>
        <end position="186"/>
    </location>
</feature>
<feature type="compositionally biased region" description="Polar residues" evidence="4">
    <location>
        <begin position="79"/>
        <end position="95"/>
    </location>
</feature>
<reference evidence="6" key="1">
    <citation type="journal article" date="2015" name="Nat. Genet.">
        <title>The pineapple genome and the evolution of CAM photosynthesis.</title>
        <authorList>
            <person name="Ming R."/>
            <person name="VanBuren R."/>
            <person name="Wai C.M."/>
            <person name="Tang H."/>
            <person name="Schatz M.C."/>
            <person name="Bowers J.E."/>
            <person name="Lyons E."/>
            <person name="Wang M.L."/>
            <person name="Chen J."/>
            <person name="Biggers E."/>
            <person name="Zhang J."/>
            <person name="Huang L."/>
            <person name="Zhang L."/>
            <person name="Miao W."/>
            <person name="Zhang J."/>
            <person name="Ye Z."/>
            <person name="Miao C."/>
            <person name="Lin Z."/>
            <person name="Wang H."/>
            <person name="Zhou H."/>
            <person name="Yim W.C."/>
            <person name="Priest H.D."/>
            <person name="Zheng C."/>
            <person name="Woodhouse M."/>
            <person name="Edger P.P."/>
            <person name="Guyot R."/>
            <person name="Guo H.B."/>
            <person name="Guo H."/>
            <person name="Zheng G."/>
            <person name="Singh R."/>
            <person name="Sharma A."/>
            <person name="Min X."/>
            <person name="Zheng Y."/>
            <person name="Lee H."/>
            <person name="Gurtowski J."/>
            <person name="Sedlazeck F.J."/>
            <person name="Harkess A."/>
            <person name="McKain M.R."/>
            <person name="Liao Z."/>
            <person name="Fang J."/>
            <person name="Liu J."/>
            <person name="Zhang X."/>
            <person name="Zhang Q."/>
            <person name="Hu W."/>
            <person name="Qin Y."/>
            <person name="Wang K."/>
            <person name="Chen L.Y."/>
            <person name="Shirley N."/>
            <person name="Lin Y.R."/>
            <person name="Liu L.Y."/>
            <person name="Hernandez A.G."/>
            <person name="Wright C.L."/>
            <person name="Bulone V."/>
            <person name="Tuskan G.A."/>
            <person name="Heath K."/>
            <person name="Zee F."/>
            <person name="Moore P.H."/>
            <person name="Sunkar R."/>
            <person name="Leebens-Mack J.H."/>
            <person name="Mockler T."/>
            <person name="Bennetzen J.L."/>
            <person name="Freeling M."/>
            <person name="Sankoff D."/>
            <person name="Paterson A.H."/>
            <person name="Zhu X."/>
            <person name="Yang X."/>
            <person name="Smith J.A."/>
            <person name="Cushman J.C."/>
            <person name="Paull R.E."/>
            <person name="Yu Q."/>
        </authorList>
    </citation>
    <scope>NUCLEOTIDE SEQUENCE [LARGE SCALE GENOMIC DNA]</scope>
    <source>
        <strain evidence="6">cv. F153</strain>
    </source>
</reference>
<protein>
    <submittedName>
        <fullName evidence="7">VQ motif-containing protein 31-like</fullName>
    </submittedName>
</protein>
<dbReference type="PANTHER" id="PTHR33402">
    <property type="entry name" value="VQ MOTIF-CONTAINING PROTEIN 11-LIKE"/>
    <property type="match status" value="1"/>
</dbReference>
<dbReference type="RefSeq" id="XP_020107251.1">
    <property type="nucleotide sequence ID" value="XM_020251662.1"/>
</dbReference>
<dbReference type="PANTHER" id="PTHR33402:SF22">
    <property type="entry name" value="VQ MOTIF-CONTAINING PROTEIN 31"/>
    <property type="match status" value="1"/>
</dbReference>
<evidence type="ECO:0000256" key="2">
    <source>
        <dbReference type="ARBA" id="ARBA00022553"/>
    </source>
</evidence>
<feature type="compositionally biased region" description="Basic residues" evidence="4">
    <location>
        <begin position="51"/>
        <end position="62"/>
    </location>
</feature>
<reference evidence="7" key="2">
    <citation type="submission" date="2025-08" db="UniProtKB">
        <authorList>
            <consortium name="RefSeq"/>
        </authorList>
    </citation>
    <scope>IDENTIFICATION</scope>
    <source>
        <tissue evidence="7">Leaf</tissue>
    </source>
</reference>
<evidence type="ECO:0000256" key="1">
    <source>
        <dbReference type="ARBA" id="ARBA00004123"/>
    </source>
</evidence>
<name>A0A6P5GF32_ANACO</name>
<comment type="subcellular location">
    <subcellularLocation>
        <location evidence="1">Nucleus</location>
    </subcellularLocation>
</comment>
<evidence type="ECO:0000259" key="5">
    <source>
        <dbReference type="Pfam" id="PF05678"/>
    </source>
</evidence>